<evidence type="ECO:0000313" key="3">
    <source>
        <dbReference type="Proteomes" id="UP000190162"/>
    </source>
</evidence>
<dbReference type="Pfam" id="PF13302">
    <property type="entry name" value="Acetyltransf_3"/>
    <property type="match status" value="1"/>
</dbReference>
<sequence>MERQTERLILRRFQEDDREPFAALNADSEVMRYFPAPLSYVESNDVLMRISRKWLEYGISYWVIRLKSTGEFVGTIGINFTDYLVLGEYVYEIGWRISPQHQRKGFAKEAAQEAFRIAFEEMNIEKVVSFTVLDNIPSQRVMQSLGMRNTGERFAHPLIEPEHRCSIHCLYTLTKAQWQRGIVAF</sequence>
<dbReference type="InterPro" id="IPR051531">
    <property type="entry name" value="N-acetyltransferase"/>
</dbReference>
<evidence type="ECO:0000259" key="1">
    <source>
        <dbReference type="PROSITE" id="PS51186"/>
    </source>
</evidence>
<keyword evidence="2" id="KW-0808">Transferase</keyword>
<dbReference type="InterPro" id="IPR000182">
    <property type="entry name" value="GNAT_dom"/>
</dbReference>
<dbReference type="Gene3D" id="3.40.630.30">
    <property type="match status" value="1"/>
</dbReference>
<dbReference type="RefSeq" id="WP_078753621.1">
    <property type="nucleotide sequence ID" value="NZ_FUXU01000054.1"/>
</dbReference>
<keyword evidence="3" id="KW-1185">Reference proteome</keyword>
<dbReference type="GO" id="GO:0016747">
    <property type="term" value="F:acyltransferase activity, transferring groups other than amino-acyl groups"/>
    <property type="evidence" value="ECO:0007669"/>
    <property type="project" value="InterPro"/>
</dbReference>
<dbReference type="OrthoDB" id="9801656at2"/>
<accession>A0A1T4V7W2</accession>
<dbReference type="PANTHER" id="PTHR43792:SF1">
    <property type="entry name" value="N-ACETYLTRANSFERASE DOMAIN-CONTAINING PROTEIN"/>
    <property type="match status" value="1"/>
</dbReference>
<name>A0A1T4V7W2_9GAMM</name>
<protein>
    <submittedName>
        <fullName evidence="2">Protein N-acetyltransferase, RimJ/RimL family</fullName>
    </submittedName>
</protein>
<proteinExistence type="predicted"/>
<evidence type="ECO:0000313" key="2">
    <source>
        <dbReference type="EMBL" id="SKA61060.1"/>
    </source>
</evidence>
<dbReference type="AlphaFoldDB" id="A0A1T4V7W2"/>
<feature type="domain" description="N-acetyltransferase" evidence="1">
    <location>
        <begin position="8"/>
        <end position="176"/>
    </location>
</feature>
<dbReference type="EMBL" id="FUXU01000054">
    <property type="protein sequence ID" value="SKA61060.1"/>
    <property type="molecule type" value="Genomic_DNA"/>
</dbReference>
<dbReference type="PROSITE" id="PS51186">
    <property type="entry name" value="GNAT"/>
    <property type="match status" value="1"/>
</dbReference>
<dbReference type="InterPro" id="IPR016181">
    <property type="entry name" value="Acyl_CoA_acyltransferase"/>
</dbReference>
<reference evidence="3" key="1">
    <citation type="submission" date="2017-02" db="EMBL/GenBank/DDBJ databases">
        <authorList>
            <person name="Varghese N."/>
            <person name="Submissions S."/>
        </authorList>
    </citation>
    <scope>NUCLEOTIDE SEQUENCE [LARGE SCALE GENOMIC DNA]</scope>
    <source>
        <strain evidence="3">DSM 22720</strain>
    </source>
</reference>
<dbReference type="Proteomes" id="UP000190162">
    <property type="component" value="Unassembled WGS sequence"/>
</dbReference>
<gene>
    <name evidence="2" type="ORF">SAMN02745132_03414</name>
</gene>
<dbReference type="SUPFAM" id="SSF55729">
    <property type="entry name" value="Acyl-CoA N-acyltransferases (Nat)"/>
    <property type="match status" value="1"/>
</dbReference>
<organism evidence="2 3">
    <name type="scientific">Enterovibrio nigricans DSM 22720</name>
    <dbReference type="NCBI Taxonomy" id="1121868"/>
    <lineage>
        <taxon>Bacteria</taxon>
        <taxon>Pseudomonadati</taxon>
        <taxon>Pseudomonadota</taxon>
        <taxon>Gammaproteobacteria</taxon>
        <taxon>Vibrionales</taxon>
        <taxon>Vibrionaceae</taxon>
        <taxon>Enterovibrio</taxon>
    </lineage>
</organism>
<dbReference type="PANTHER" id="PTHR43792">
    <property type="entry name" value="GNAT FAMILY, PUTATIVE (AFU_ORTHOLOGUE AFUA_3G00765)-RELATED-RELATED"/>
    <property type="match status" value="1"/>
</dbReference>